<accession>A0A067J903</accession>
<sequence length="137" mass="15008">MLETHLVSLYGMSPPGCNHVSIPDYNEVSQLYEAAHLKLALASVISGRIPVVEEVLAMPQLDVDPASLILPIFGFLAYEMLSYDFGANVVPLRLLVDCALVMDRTSPYLPSLACFCILSQYLLLSGTDSYDSLRLVP</sequence>
<proteinExistence type="predicted"/>
<name>A0A067J903_JATCU</name>
<evidence type="ECO:0000313" key="2">
    <source>
        <dbReference type="Proteomes" id="UP000027138"/>
    </source>
</evidence>
<keyword evidence="2" id="KW-1185">Reference proteome</keyword>
<organism evidence="1 2">
    <name type="scientific">Jatropha curcas</name>
    <name type="common">Barbados nut</name>
    <dbReference type="NCBI Taxonomy" id="180498"/>
    <lineage>
        <taxon>Eukaryota</taxon>
        <taxon>Viridiplantae</taxon>
        <taxon>Streptophyta</taxon>
        <taxon>Embryophyta</taxon>
        <taxon>Tracheophyta</taxon>
        <taxon>Spermatophyta</taxon>
        <taxon>Magnoliopsida</taxon>
        <taxon>eudicotyledons</taxon>
        <taxon>Gunneridae</taxon>
        <taxon>Pentapetalae</taxon>
        <taxon>rosids</taxon>
        <taxon>fabids</taxon>
        <taxon>Malpighiales</taxon>
        <taxon>Euphorbiaceae</taxon>
        <taxon>Crotonoideae</taxon>
        <taxon>Jatropheae</taxon>
        <taxon>Jatropha</taxon>
    </lineage>
</organism>
<dbReference type="Proteomes" id="UP000027138">
    <property type="component" value="Unassembled WGS sequence"/>
</dbReference>
<dbReference type="EMBL" id="KK916954">
    <property type="protein sequence ID" value="KDP20221.1"/>
    <property type="molecule type" value="Genomic_DNA"/>
</dbReference>
<gene>
    <name evidence="1" type="ORF">JCGZ_09848</name>
</gene>
<reference evidence="1 2" key="1">
    <citation type="journal article" date="2014" name="PLoS ONE">
        <title>Global Analysis of Gene Expression Profiles in Physic Nut (Jatropha curcas L.) Seedlings Exposed to Salt Stress.</title>
        <authorList>
            <person name="Zhang L."/>
            <person name="Zhang C."/>
            <person name="Wu P."/>
            <person name="Chen Y."/>
            <person name="Li M."/>
            <person name="Jiang H."/>
            <person name="Wu G."/>
        </authorList>
    </citation>
    <scope>NUCLEOTIDE SEQUENCE [LARGE SCALE GENOMIC DNA]</scope>
    <source>
        <strain evidence="2">cv. GZQX0401</strain>
        <tissue evidence="1">Young leaves</tissue>
    </source>
</reference>
<protein>
    <submittedName>
        <fullName evidence="1">Uncharacterized protein</fullName>
    </submittedName>
</protein>
<evidence type="ECO:0000313" key="1">
    <source>
        <dbReference type="EMBL" id="KDP20221.1"/>
    </source>
</evidence>
<dbReference type="AlphaFoldDB" id="A0A067J903"/>